<dbReference type="AlphaFoldDB" id="A0A8C5LNL6"/>
<dbReference type="InterPro" id="IPR008952">
    <property type="entry name" value="Tetraspanin_EC2_sf"/>
</dbReference>
<dbReference type="PANTHER" id="PTHR19282">
    <property type="entry name" value="TETRASPANIN"/>
    <property type="match status" value="1"/>
</dbReference>
<evidence type="ECO:0000256" key="4">
    <source>
        <dbReference type="ARBA" id="ARBA00023136"/>
    </source>
</evidence>
<dbReference type="GO" id="GO:0005886">
    <property type="term" value="C:plasma membrane"/>
    <property type="evidence" value="ECO:0007669"/>
    <property type="project" value="TreeGrafter"/>
</dbReference>
<keyword evidence="3 6" id="KW-1133">Transmembrane helix</keyword>
<keyword evidence="2 6" id="KW-0812">Transmembrane</keyword>
<dbReference type="PANTHER" id="PTHR19282:SF477">
    <property type="entry name" value="TETRASPANIN"/>
    <property type="match status" value="1"/>
</dbReference>
<feature type="transmembrane region" description="Helical" evidence="6">
    <location>
        <begin position="84"/>
        <end position="107"/>
    </location>
</feature>
<evidence type="ECO:0000256" key="3">
    <source>
        <dbReference type="ARBA" id="ARBA00022989"/>
    </source>
</evidence>
<feature type="transmembrane region" description="Helical" evidence="6">
    <location>
        <begin position="12"/>
        <end position="35"/>
    </location>
</feature>
<evidence type="ECO:0008006" key="9">
    <source>
        <dbReference type="Google" id="ProtNLM"/>
    </source>
</evidence>
<evidence type="ECO:0000313" key="7">
    <source>
        <dbReference type="Ensembl" id="ENSLLEP00000000833.1"/>
    </source>
</evidence>
<dbReference type="Proteomes" id="UP000694569">
    <property type="component" value="Unplaced"/>
</dbReference>
<comment type="subcellular location">
    <subcellularLocation>
        <location evidence="1">Membrane</location>
        <topology evidence="1">Multi-pass membrane protein</topology>
    </subcellularLocation>
</comment>
<dbReference type="InterPro" id="IPR018499">
    <property type="entry name" value="Tetraspanin/Peripherin"/>
</dbReference>
<keyword evidence="5" id="KW-0325">Glycoprotein</keyword>
<name>A0A8C5LNL6_9ANUR</name>
<dbReference type="SUPFAM" id="SSF48652">
    <property type="entry name" value="Tetraspanin"/>
    <property type="match status" value="1"/>
</dbReference>
<proteinExistence type="predicted"/>
<evidence type="ECO:0000313" key="8">
    <source>
        <dbReference type="Proteomes" id="UP000694569"/>
    </source>
</evidence>
<reference evidence="7" key="1">
    <citation type="submission" date="2025-08" db="UniProtKB">
        <authorList>
            <consortium name="Ensembl"/>
        </authorList>
    </citation>
    <scope>IDENTIFICATION</scope>
</reference>
<organism evidence="7 8">
    <name type="scientific">Leptobrachium leishanense</name>
    <name type="common">Leishan spiny toad</name>
    <dbReference type="NCBI Taxonomy" id="445787"/>
    <lineage>
        <taxon>Eukaryota</taxon>
        <taxon>Metazoa</taxon>
        <taxon>Chordata</taxon>
        <taxon>Craniata</taxon>
        <taxon>Vertebrata</taxon>
        <taxon>Euteleostomi</taxon>
        <taxon>Amphibia</taxon>
        <taxon>Batrachia</taxon>
        <taxon>Anura</taxon>
        <taxon>Pelobatoidea</taxon>
        <taxon>Megophryidae</taxon>
        <taxon>Leptobrachium</taxon>
    </lineage>
</organism>
<evidence type="ECO:0000256" key="6">
    <source>
        <dbReference type="SAM" id="Phobius"/>
    </source>
</evidence>
<feature type="transmembrane region" description="Helical" evidence="6">
    <location>
        <begin position="50"/>
        <end position="72"/>
    </location>
</feature>
<dbReference type="Ensembl" id="ENSLLET00000000863.1">
    <property type="protein sequence ID" value="ENSLLEP00000000833.1"/>
    <property type="gene ID" value="ENSLLEG00000000541.1"/>
</dbReference>
<reference evidence="7" key="2">
    <citation type="submission" date="2025-09" db="UniProtKB">
        <authorList>
            <consortium name="Ensembl"/>
        </authorList>
    </citation>
    <scope>IDENTIFICATION</scope>
</reference>
<evidence type="ECO:0000256" key="2">
    <source>
        <dbReference type="ARBA" id="ARBA00022692"/>
    </source>
</evidence>
<sequence length="219" mass="24573">MVRLSDTLSTALVRISSFLFVVAAGAILYAVYFLIKAYKNYKPFFHDFHILIPCGLVTSGAVLLVINGLLGFKISRKNSRCKQGIFMYFIVIVLCLEASGAALAYVYKNRLDYVLHPMENAFSRYNDSTADKTVNNIQKELECCGLRNYTDWESTDWFKNSGNYSVPESCCNVTFVSCSGNLTEAIKLYHEILAAVGDGVLMVRNPFRDFRILDSGVFA</sequence>
<dbReference type="GeneTree" id="ENSGT00940000166621"/>
<evidence type="ECO:0000256" key="1">
    <source>
        <dbReference type="ARBA" id="ARBA00004141"/>
    </source>
</evidence>
<evidence type="ECO:0000256" key="5">
    <source>
        <dbReference type="ARBA" id="ARBA00023180"/>
    </source>
</evidence>
<dbReference type="OrthoDB" id="10033535at2759"/>
<dbReference type="Gene3D" id="1.10.1450.10">
    <property type="entry name" value="Tetraspanin"/>
    <property type="match status" value="1"/>
</dbReference>
<protein>
    <recommendedName>
        <fullName evidence="9">Tetraspanin</fullName>
    </recommendedName>
</protein>
<dbReference type="Pfam" id="PF00335">
    <property type="entry name" value="Tetraspanin"/>
    <property type="match status" value="1"/>
</dbReference>
<accession>A0A8C5LNL6</accession>
<keyword evidence="4 6" id="KW-0472">Membrane</keyword>
<keyword evidence="8" id="KW-1185">Reference proteome</keyword>